<dbReference type="EMBL" id="AQOB01000002">
    <property type="protein sequence ID" value="EOQ39618.1"/>
    <property type="molecule type" value="Genomic_DNA"/>
</dbReference>
<organism evidence="1 2">
    <name type="scientific">Butyricicoccus pullicaecorum 1.2</name>
    <dbReference type="NCBI Taxonomy" id="1203606"/>
    <lineage>
        <taxon>Bacteria</taxon>
        <taxon>Bacillati</taxon>
        <taxon>Bacillota</taxon>
        <taxon>Clostridia</taxon>
        <taxon>Eubacteriales</taxon>
        <taxon>Butyricicoccaceae</taxon>
        <taxon>Butyricicoccus</taxon>
    </lineage>
</organism>
<accession>R8W433</accession>
<dbReference type="Proteomes" id="UP000013981">
    <property type="component" value="Unassembled WGS sequence"/>
</dbReference>
<proteinExistence type="predicted"/>
<comment type="caution">
    <text evidence="1">The sequence shown here is derived from an EMBL/GenBank/DDBJ whole genome shotgun (WGS) entry which is preliminary data.</text>
</comment>
<sequence>MNEKHYDNLCEIAQNTSEPGAQLFAELAAMHYASSGKSSRADHVQRIAQMYNTLDILCIVLNCEDEVQDIAEQLAVAKLASKA</sequence>
<dbReference type="PATRIC" id="fig|1203606.4.peg.287"/>
<keyword evidence="2" id="KW-1185">Reference proteome</keyword>
<evidence type="ECO:0000313" key="1">
    <source>
        <dbReference type="EMBL" id="EOQ39618.1"/>
    </source>
</evidence>
<dbReference type="RefSeq" id="WP_016146521.1">
    <property type="nucleotide sequence ID" value="NZ_KB976103.1"/>
</dbReference>
<gene>
    <name evidence="1" type="ORF">HMPREF1526_00312</name>
</gene>
<dbReference type="AlphaFoldDB" id="R8W433"/>
<name>R8W433_9FIRM</name>
<dbReference type="HOGENOM" id="CLU_2536238_0_0_9"/>
<reference evidence="1 2" key="1">
    <citation type="submission" date="2013-01" db="EMBL/GenBank/DDBJ databases">
        <title>The Genome Sequence of Butyricicoccus pullicaecorum 1.2.</title>
        <authorList>
            <consortium name="The Broad Institute Genome Sequencing Platform"/>
            <person name="Earl A."/>
            <person name="Ward D."/>
            <person name="Feldgarden M."/>
            <person name="Gevers D."/>
            <person name="Van Immerseel F."/>
            <person name="Eeckhaut V."/>
            <person name="Walker B."/>
            <person name="Young S.K."/>
            <person name="Zeng Q."/>
            <person name="Gargeya S."/>
            <person name="Fitzgerald M."/>
            <person name="Haas B."/>
            <person name="Abouelleil A."/>
            <person name="Alvarado L."/>
            <person name="Arachchi H.M."/>
            <person name="Berlin A.M."/>
            <person name="Chapman S.B."/>
            <person name="Dewar J."/>
            <person name="Goldberg J."/>
            <person name="Griggs A."/>
            <person name="Gujja S."/>
            <person name="Hansen M."/>
            <person name="Howarth C."/>
            <person name="Imamovic A."/>
            <person name="Larimer J."/>
            <person name="McCowan C."/>
            <person name="Murphy C."/>
            <person name="Neiman D."/>
            <person name="Pearson M."/>
            <person name="Priest M."/>
            <person name="Roberts A."/>
            <person name="Saif S."/>
            <person name="Shea T."/>
            <person name="Sisk P."/>
            <person name="Sykes S."/>
            <person name="Wortman J."/>
            <person name="Nusbaum C."/>
            <person name="Birren B."/>
        </authorList>
    </citation>
    <scope>NUCLEOTIDE SEQUENCE [LARGE SCALE GENOMIC DNA]</scope>
    <source>
        <strain evidence="1 2">1.2</strain>
    </source>
</reference>
<evidence type="ECO:0000313" key="2">
    <source>
        <dbReference type="Proteomes" id="UP000013981"/>
    </source>
</evidence>
<protein>
    <submittedName>
        <fullName evidence="1">Uncharacterized protein</fullName>
    </submittedName>
</protein>